<dbReference type="eggNOG" id="ENOG5031JFQ">
    <property type="taxonomic scope" value="Bacteria"/>
</dbReference>
<reference evidence="2 3" key="1">
    <citation type="submission" date="2013-09" db="EMBL/GenBank/DDBJ databases">
        <title>Complete genome sequence of Corynebacterium doosanense CAU 212(T) (=DSM 45436(T)), isolated from activated sludge.</title>
        <authorList>
            <person name="Schaffert L."/>
            <person name="Albersmeier A."/>
            <person name="Kalinowski J."/>
            <person name="Ruckert C."/>
        </authorList>
    </citation>
    <scope>NUCLEOTIDE SEQUENCE [LARGE SCALE GENOMIC DNA]</scope>
    <source>
        <strain evidence="2 3">CAU 212</strain>
    </source>
</reference>
<gene>
    <name evidence="2" type="ORF">CDOO_12545</name>
</gene>
<organism evidence="2 3">
    <name type="scientific">Corynebacterium doosanense CAU 212 = DSM 45436</name>
    <dbReference type="NCBI Taxonomy" id="558173"/>
    <lineage>
        <taxon>Bacteria</taxon>
        <taxon>Bacillati</taxon>
        <taxon>Actinomycetota</taxon>
        <taxon>Actinomycetes</taxon>
        <taxon>Mycobacteriales</taxon>
        <taxon>Corynebacteriaceae</taxon>
        <taxon>Corynebacterium</taxon>
    </lineage>
</organism>
<proteinExistence type="predicted"/>
<dbReference type="HOGENOM" id="CLU_089113_2_0_11"/>
<dbReference type="EMBL" id="CP006764">
    <property type="protein sequence ID" value="AIT61993.1"/>
    <property type="molecule type" value="Genomic_DNA"/>
</dbReference>
<dbReference type="KEGG" id="cdo:CDOO_12545"/>
<dbReference type="AlphaFoldDB" id="A0A097IIN6"/>
<feature type="transmembrane region" description="Helical" evidence="1">
    <location>
        <begin position="36"/>
        <end position="58"/>
    </location>
</feature>
<evidence type="ECO:0000313" key="3">
    <source>
        <dbReference type="Proteomes" id="UP000029914"/>
    </source>
</evidence>
<dbReference type="InterPro" id="IPR021414">
    <property type="entry name" value="DUF3054"/>
</dbReference>
<dbReference type="Pfam" id="PF11255">
    <property type="entry name" value="DUF3054"/>
    <property type="match status" value="1"/>
</dbReference>
<protein>
    <submittedName>
        <fullName evidence="2">Membrane protein</fullName>
    </submittedName>
</protein>
<feature type="transmembrane region" description="Helical" evidence="1">
    <location>
        <begin position="65"/>
        <end position="87"/>
    </location>
</feature>
<dbReference type="Proteomes" id="UP000029914">
    <property type="component" value="Chromosome"/>
</dbReference>
<keyword evidence="1" id="KW-1133">Transmembrane helix</keyword>
<accession>A0A097IIN6</accession>
<name>A0A097IIN6_9CORY</name>
<dbReference type="OrthoDB" id="3698172at2"/>
<dbReference type="RefSeq" id="WP_026159378.1">
    <property type="nucleotide sequence ID" value="NZ_AQUX01000005.1"/>
</dbReference>
<keyword evidence="1" id="KW-0812">Transmembrane</keyword>
<evidence type="ECO:0000313" key="2">
    <source>
        <dbReference type="EMBL" id="AIT61993.1"/>
    </source>
</evidence>
<feature type="transmembrane region" description="Helical" evidence="1">
    <location>
        <begin position="93"/>
        <end position="114"/>
    </location>
</feature>
<keyword evidence="3" id="KW-1185">Reference proteome</keyword>
<keyword evidence="1" id="KW-0472">Membrane</keyword>
<evidence type="ECO:0000256" key="1">
    <source>
        <dbReference type="SAM" id="Phobius"/>
    </source>
</evidence>
<dbReference type="STRING" id="558173.CDOO_12545"/>
<sequence length="127" mass="13919">MNRTTAFFMDALAIALFALLARMAHQSEEMPFTFAGWLSTLWPFLLGVVLAWVVIAALKWDGVRIVPAGLSAWIITAVTGLAIWGLNNGSVPHWSFIIVASVMSGLLMLGWRAGAIPIQRRRARAAR</sequence>